<evidence type="ECO:0000259" key="7">
    <source>
        <dbReference type="PROSITE" id="PS50146"/>
    </source>
</evidence>
<name>A0A433QQ65_9FUNG</name>
<evidence type="ECO:0000256" key="3">
    <source>
        <dbReference type="ARBA" id="ARBA00022679"/>
    </source>
</evidence>
<dbReference type="InterPro" id="IPR001206">
    <property type="entry name" value="Diacylglycerol_kinase_cat_dom"/>
</dbReference>
<evidence type="ECO:0000256" key="2">
    <source>
        <dbReference type="ARBA" id="ARBA00012133"/>
    </source>
</evidence>
<keyword evidence="3" id="KW-0808">Transferase</keyword>
<dbReference type="PANTHER" id="PTHR11255">
    <property type="entry name" value="DIACYLGLYCEROL KINASE"/>
    <property type="match status" value="1"/>
</dbReference>
<evidence type="ECO:0000313" key="8">
    <source>
        <dbReference type="EMBL" id="RUS31926.1"/>
    </source>
</evidence>
<dbReference type="InterPro" id="IPR017438">
    <property type="entry name" value="ATP-NAD_kinase_N"/>
</dbReference>
<dbReference type="Pfam" id="PF00609">
    <property type="entry name" value="DAGK_acc"/>
    <property type="match status" value="1"/>
</dbReference>
<keyword evidence="4" id="KW-0547">Nucleotide-binding</keyword>
<dbReference type="Pfam" id="PF00781">
    <property type="entry name" value="DAGK_cat"/>
    <property type="match status" value="1"/>
</dbReference>
<dbReference type="AlphaFoldDB" id="A0A433QQ65"/>
<proteinExistence type="inferred from homology"/>
<dbReference type="InterPro" id="IPR037607">
    <property type="entry name" value="DGK"/>
</dbReference>
<dbReference type="GO" id="GO:0016020">
    <property type="term" value="C:membrane"/>
    <property type="evidence" value="ECO:0007669"/>
    <property type="project" value="TreeGrafter"/>
</dbReference>
<dbReference type="Proteomes" id="UP000274822">
    <property type="component" value="Unassembled WGS sequence"/>
</dbReference>
<evidence type="ECO:0000313" key="9">
    <source>
        <dbReference type="Proteomes" id="UP000274822"/>
    </source>
</evidence>
<keyword evidence="6" id="KW-0067">ATP-binding</keyword>
<dbReference type="GO" id="GO:0004143">
    <property type="term" value="F:ATP-dependent diacylglycerol kinase activity"/>
    <property type="evidence" value="ECO:0007669"/>
    <property type="project" value="UniProtKB-EC"/>
</dbReference>
<evidence type="ECO:0000256" key="4">
    <source>
        <dbReference type="ARBA" id="ARBA00022741"/>
    </source>
</evidence>
<dbReference type="GO" id="GO:0007200">
    <property type="term" value="P:phospholipase C-activating G protein-coupled receptor signaling pathway"/>
    <property type="evidence" value="ECO:0007669"/>
    <property type="project" value="InterPro"/>
</dbReference>
<dbReference type="SUPFAM" id="SSF111331">
    <property type="entry name" value="NAD kinase/diacylglycerol kinase-like"/>
    <property type="match status" value="1"/>
</dbReference>
<evidence type="ECO:0000256" key="1">
    <source>
        <dbReference type="ARBA" id="ARBA00009280"/>
    </source>
</evidence>
<dbReference type="Gene3D" id="3.40.50.10330">
    <property type="entry name" value="Probable inorganic polyphosphate/atp-NAD kinase, domain 1"/>
    <property type="match status" value="1"/>
</dbReference>
<dbReference type="PROSITE" id="PS50146">
    <property type="entry name" value="DAGK"/>
    <property type="match status" value="1"/>
</dbReference>
<keyword evidence="5" id="KW-0418">Kinase</keyword>
<keyword evidence="9" id="KW-1185">Reference proteome</keyword>
<dbReference type="InterPro" id="IPR016064">
    <property type="entry name" value="NAD/diacylglycerol_kinase_sf"/>
</dbReference>
<dbReference type="PANTHER" id="PTHR11255:SF121">
    <property type="entry name" value="DIACYLGLYCEROL KINASE (ATP)"/>
    <property type="match status" value="1"/>
</dbReference>
<evidence type="ECO:0000256" key="6">
    <source>
        <dbReference type="ARBA" id="ARBA00022840"/>
    </source>
</evidence>
<organism evidence="8 9">
    <name type="scientific">Jimgerdemannia flammicorona</name>
    <dbReference type="NCBI Taxonomy" id="994334"/>
    <lineage>
        <taxon>Eukaryota</taxon>
        <taxon>Fungi</taxon>
        <taxon>Fungi incertae sedis</taxon>
        <taxon>Mucoromycota</taxon>
        <taxon>Mucoromycotina</taxon>
        <taxon>Endogonomycetes</taxon>
        <taxon>Endogonales</taxon>
        <taxon>Endogonaceae</taxon>
        <taxon>Jimgerdemannia</taxon>
    </lineage>
</organism>
<comment type="similarity">
    <text evidence="1">Belongs to the eukaryotic diacylglycerol kinase family.</text>
</comment>
<dbReference type="InterPro" id="IPR000756">
    <property type="entry name" value="Diacylglycerol_kin_accessory"/>
</dbReference>
<dbReference type="GO" id="GO:0005524">
    <property type="term" value="F:ATP binding"/>
    <property type="evidence" value="ECO:0007669"/>
    <property type="project" value="UniProtKB-KW"/>
</dbReference>
<evidence type="ECO:0000256" key="5">
    <source>
        <dbReference type="ARBA" id="ARBA00022777"/>
    </source>
</evidence>
<comment type="caution">
    <text evidence="8">The sequence shown here is derived from an EMBL/GenBank/DDBJ whole genome shotgun (WGS) entry which is preliminary data.</text>
</comment>
<accession>A0A433QQ65</accession>
<protein>
    <recommendedName>
        <fullName evidence="2">diacylglycerol kinase (ATP)</fullName>
        <ecNumber evidence="2">2.7.1.107</ecNumber>
    </recommendedName>
</protein>
<feature type="domain" description="DAGKc" evidence="7">
    <location>
        <begin position="7"/>
        <end position="181"/>
    </location>
</feature>
<dbReference type="EC" id="2.7.1.107" evidence="2"/>
<gene>
    <name evidence="8" type="ORF">BC938DRAFT_476739</name>
</gene>
<dbReference type="EMBL" id="RBNJ01002485">
    <property type="protein sequence ID" value="RUS31926.1"/>
    <property type="molecule type" value="Genomic_DNA"/>
</dbReference>
<sequence>MDRIDDTPSVYVFIFANPLSGDQKGRDLTDLHVQNFRLKDIPEVQMQIFNVLDDEDREKGFAALKAAEKIIEEEGPIMPESNEIGEAAKKRQIHVWSAGGDGTVMSVFEEMVKHQIDTNKVFFSCIPFGTGNDFSQVLGWGRTIPNKSVLGERLSELARISKERLNGEAARLDIWELELSCYETGYIRKAGKSHHNEVDERVIVRKFSNYLSIGVQGWVGSGFENQRTGTRKWNALIYVVESLKWMLFRGFPPVTRVLDGITVDGKKVLYCPAPVKSGGLFGKAQKGKIAGDNKVNGEKIHANGRAHNQEPGVTEGPAETEVPTLQKHPIDLVIQNIPHIWGREIDMWGQATSGEEVVNPRSGPTDPANWEPQRANDGRLEVFCISNVISYLKKLANIRDHVSRIGQFQEDFQLDFRRVEQESRGFRRPFWKEKDPSDPSTICIMCDGEFYECKGPKTLRFRRYAQITTLGKNPESSRLVTDEQAR</sequence>
<reference evidence="8 9" key="1">
    <citation type="journal article" date="2018" name="New Phytol.">
        <title>Phylogenomics of Endogonaceae and evolution of mycorrhizas within Mucoromycota.</title>
        <authorList>
            <person name="Chang Y."/>
            <person name="Desiro A."/>
            <person name="Na H."/>
            <person name="Sandor L."/>
            <person name="Lipzen A."/>
            <person name="Clum A."/>
            <person name="Barry K."/>
            <person name="Grigoriev I.V."/>
            <person name="Martin F.M."/>
            <person name="Stajich J.E."/>
            <person name="Smith M.E."/>
            <person name="Bonito G."/>
            <person name="Spatafora J.W."/>
        </authorList>
    </citation>
    <scope>NUCLEOTIDE SEQUENCE [LARGE SCALE GENOMIC DNA]</scope>
    <source>
        <strain evidence="8 9">AD002</strain>
    </source>
</reference>